<organism evidence="3 4">
    <name type="scientific">Mya arenaria</name>
    <name type="common">Soft-shell clam</name>
    <dbReference type="NCBI Taxonomy" id="6604"/>
    <lineage>
        <taxon>Eukaryota</taxon>
        <taxon>Metazoa</taxon>
        <taxon>Spiralia</taxon>
        <taxon>Lophotrochozoa</taxon>
        <taxon>Mollusca</taxon>
        <taxon>Bivalvia</taxon>
        <taxon>Autobranchia</taxon>
        <taxon>Heteroconchia</taxon>
        <taxon>Euheterodonta</taxon>
        <taxon>Imparidentia</taxon>
        <taxon>Neoheterodontei</taxon>
        <taxon>Myida</taxon>
        <taxon>Myoidea</taxon>
        <taxon>Myidae</taxon>
        <taxon>Mya</taxon>
    </lineage>
</organism>
<evidence type="ECO:0000256" key="2">
    <source>
        <dbReference type="SAM" id="Phobius"/>
    </source>
</evidence>
<reference evidence="3" key="1">
    <citation type="submission" date="2022-11" db="EMBL/GenBank/DDBJ databases">
        <title>Centuries of genome instability and evolution in soft-shell clam transmissible cancer (bioRxiv).</title>
        <authorList>
            <person name="Hart S.F.M."/>
            <person name="Yonemitsu M.A."/>
            <person name="Giersch R.M."/>
            <person name="Beal B.F."/>
            <person name="Arriagada G."/>
            <person name="Davis B.W."/>
            <person name="Ostrander E.A."/>
            <person name="Goff S.P."/>
            <person name="Metzger M.J."/>
        </authorList>
    </citation>
    <scope>NUCLEOTIDE SEQUENCE</scope>
    <source>
        <strain evidence="3">MELC-2E11</strain>
        <tissue evidence="3">Siphon/mantle</tissue>
    </source>
</reference>
<evidence type="ECO:0000313" key="3">
    <source>
        <dbReference type="EMBL" id="WAR17849.1"/>
    </source>
</evidence>
<keyword evidence="2" id="KW-0472">Membrane</keyword>
<feature type="region of interest" description="Disordered" evidence="1">
    <location>
        <begin position="57"/>
        <end position="85"/>
    </location>
</feature>
<feature type="non-terminal residue" evidence="3">
    <location>
        <position position="1"/>
    </location>
</feature>
<proteinExistence type="predicted"/>
<dbReference type="EMBL" id="CP111021">
    <property type="protein sequence ID" value="WAR17849.1"/>
    <property type="molecule type" value="Genomic_DNA"/>
</dbReference>
<sequence>SERRIYIASSTNVALAALSGVLGILLVCSVAGCYLWNRRMSTSIEHNSEIQLDQREAERTYEQLQRQSNEPTHRNVEDNYTVLSM</sequence>
<name>A0ABY7F914_MYAAR</name>
<protein>
    <submittedName>
        <fullName evidence="3">Uncharacterized protein</fullName>
    </submittedName>
</protein>
<evidence type="ECO:0000256" key="1">
    <source>
        <dbReference type="SAM" id="MobiDB-lite"/>
    </source>
</evidence>
<evidence type="ECO:0000313" key="4">
    <source>
        <dbReference type="Proteomes" id="UP001164746"/>
    </source>
</evidence>
<gene>
    <name evidence="3" type="ORF">MAR_032443</name>
</gene>
<feature type="transmembrane region" description="Helical" evidence="2">
    <location>
        <begin position="13"/>
        <end position="36"/>
    </location>
</feature>
<keyword evidence="2" id="KW-1133">Transmembrane helix</keyword>
<accession>A0ABY7F914</accession>
<keyword evidence="4" id="KW-1185">Reference proteome</keyword>
<keyword evidence="2" id="KW-0812">Transmembrane</keyword>
<dbReference type="Proteomes" id="UP001164746">
    <property type="component" value="Chromosome 10"/>
</dbReference>